<dbReference type="Gene3D" id="2.60.40.3230">
    <property type="match status" value="1"/>
</dbReference>
<dbReference type="GeneID" id="47098856"/>
<evidence type="ECO:0000313" key="2">
    <source>
        <dbReference type="Proteomes" id="UP000031586"/>
    </source>
</evidence>
<proteinExistence type="predicted"/>
<dbReference type="InterPro" id="IPR038483">
    <property type="entry name" value="YcfL-like_sf"/>
</dbReference>
<evidence type="ECO:0000313" key="1">
    <source>
        <dbReference type="EMBL" id="KIF50908.1"/>
    </source>
</evidence>
<dbReference type="EMBL" id="JPRD01000046">
    <property type="protein sequence ID" value="KIF50908.1"/>
    <property type="molecule type" value="Genomic_DNA"/>
</dbReference>
<organism evidence="1 2">
    <name type="scientific">Vibrio owensii CAIM 1854 = LMG 25443</name>
    <dbReference type="NCBI Taxonomy" id="1229493"/>
    <lineage>
        <taxon>Bacteria</taxon>
        <taxon>Pseudomonadati</taxon>
        <taxon>Pseudomonadota</taxon>
        <taxon>Gammaproteobacteria</taxon>
        <taxon>Vibrionales</taxon>
        <taxon>Vibrionaceae</taxon>
        <taxon>Vibrio</taxon>
    </lineage>
</organism>
<dbReference type="PROSITE" id="PS51257">
    <property type="entry name" value="PROKAR_LIPOPROTEIN"/>
    <property type="match status" value="1"/>
</dbReference>
<dbReference type="RefSeq" id="WP_005437509.1">
    <property type="nucleotide sequence ID" value="NZ_BAOH01000011.1"/>
</dbReference>
<dbReference type="AlphaFoldDB" id="A0A0C1VM80"/>
<comment type="caution">
    <text evidence="1">The sequence shown here is derived from an EMBL/GenBank/DDBJ whole genome shotgun (WGS) entry which is preliminary data.</text>
</comment>
<dbReference type="Proteomes" id="UP000031586">
    <property type="component" value="Unassembled WGS sequence"/>
</dbReference>
<accession>A0A0C1VM80</accession>
<dbReference type="InterPro" id="IPR010824">
    <property type="entry name" value="DUF1425"/>
</dbReference>
<protein>
    <submittedName>
        <fullName evidence="1">YcfL protein: an outer membrane lipoprotein that is part of a salvage cluster</fullName>
    </submittedName>
</protein>
<dbReference type="CDD" id="cd09030">
    <property type="entry name" value="DUF1425"/>
    <property type="match status" value="1"/>
</dbReference>
<reference evidence="1 2" key="1">
    <citation type="submission" date="2014-07" db="EMBL/GenBank/DDBJ databases">
        <title>Unique and conserved regions in Vibrio harveyi and related species in comparison with the shrimp pathogen Vibrio harveyi CAIM 1792.</title>
        <authorList>
            <person name="Espinoza-Valles I."/>
            <person name="Vora G."/>
            <person name="Leekitcharoenphon P."/>
            <person name="Ussery D."/>
            <person name="Hoj L."/>
            <person name="Gomez-Gil B."/>
        </authorList>
    </citation>
    <scope>NUCLEOTIDE SEQUENCE [LARGE SCALE GENOMIC DNA]</scope>
    <source>
        <strain evidence="2">CAIM 1854 / LMG 25443</strain>
    </source>
</reference>
<dbReference type="Pfam" id="PF07233">
    <property type="entry name" value="DUF1425"/>
    <property type="match status" value="1"/>
</dbReference>
<sequence>MRAWLIGLAVIIGLAGCADNTAGIRIDGQTQKVFFHDNVMGSRLLVDNITTTYVDDRPRGVVQLSSNYKGDQEILYRFYWYDNTGLEVNTKPGPWRKMIVRGFEQVTLSEVTVNPNGTQFRVQIREAQDN</sequence>
<name>A0A0C1VM80_9VIBR</name>
<dbReference type="PATRIC" id="fig|1229493.5.peg.3901"/>
<keyword evidence="1" id="KW-0449">Lipoprotein</keyword>
<gene>
    <name evidence="1" type="ORF">H735_22475</name>
</gene>